<dbReference type="GO" id="GO:0005524">
    <property type="term" value="F:ATP binding"/>
    <property type="evidence" value="ECO:0007669"/>
    <property type="project" value="UniProtKB-KW"/>
</dbReference>
<dbReference type="InterPro" id="IPR045076">
    <property type="entry name" value="MutS"/>
</dbReference>
<keyword evidence="1" id="KW-0547">Nucleotide-binding</keyword>
<dbReference type="AlphaFoldDB" id="A0A430R306"/>
<reference evidence="5 6" key="1">
    <citation type="journal article" date="2019" name="Extremophiles">
        <title>Biogeography of thermophiles and predominance of Thermus scotoductus in domestic water heaters.</title>
        <authorList>
            <person name="Wilpiszeski R.L."/>
            <person name="Zhang Z."/>
            <person name="House C.H."/>
        </authorList>
    </citation>
    <scope>NUCLEOTIDE SEQUENCE [LARGE SCALE GENOMIC DNA]</scope>
    <source>
        <strain evidence="5 6">32_S32</strain>
    </source>
</reference>
<dbReference type="GO" id="GO:0140664">
    <property type="term" value="F:ATP-dependent DNA damage sensor activity"/>
    <property type="evidence" value="ECO:0007669"/>
    <property type="project" value="InterPro"/>
</dbReference>
<evidence type="ECO:0000256" key="1">
    <source>
        <dbReference type="ARBA" id="ARBA00022741"/>
    </source>
</evidence>
<name>A0A430R306_THESC</name>
<comment type="caution">
    <text evidence="5">The sequence shown here is derived from an EMBL/GenBank/DDBJ whole genome shotgun (WGS) entry which is preliminary data.</text>
</comment>
<dbReference type="GO" id="GO:0005829">
    <property type="term" value="C:cytosol"/>
    <property type="evidence" value="ECO:0007669"/>
    <property type="project" value="TreeGrafter"/>
</dbReference>
<evidence type="ECO:0000256" key="2">
    <source>
        <dbReference type="ARBA" id="ARBA00022840"/>
    </source>
</evidence>
<dbReference type="PANTHER" id="PTHR11361">
    <property type="entry name" value="DNA MISMATCH REPAIR PROTEIN MUTS FAMILY MEMBER"/>
    <property type="match status" value="1"/>
</dbReference>
<dbReference type="Proteomes" id="UP000286910">
    <property type="component" value="Unassembled WGS sequence"/>
</dbReference>
<dbReference type="SUPFAM" id="SSF52540">
    <property type="entry name" value="P-loop containing nucleoside triphosphate hydrolases"/>
    <property type="match status" value="1"/>
</dbReference>
<gene>
    <name evidence="5" type="ORF">CSW45_09495</name>
</gene>
<dbReference type="GO" id="GO:0030983">
    <property type="term" value="F:mismatched DNA binding"/>
    <property type="evidence" value="ECO:0007669"/>
    <property type="project" value="InterPro"/>
</dbReference>
<evidence type="ECO:0000259" key="4">
    <source>
        <dbReference type="SMART" id="SM00534"/>
    </source>
</evidence>
<feature type="domain" description="DNA mismatch repair proteins mutS family" evidence="4">
    <location>
        <begin position="358"/>
        <end position="537"/>
    </location>
</feature>
<proteinExistence type="predicted"/>
<accession>A0A430R306</accession>
<dbReference type="Pfam" id="PF00488">
    <property type="entry name" value="MutS_V"/>
    <property type="match status" value="1"/>
</dbReference>
<dbReference type="GO" id="GO:0006298">
    <property type="term" value="P:mismatch repair"/>
    <property type="evidence" value="ECO:0007669"/>
    <property type="project" value="InterPro"/>
</dbReference>
<evidence type="ECO:0000313" key="5">
    <source>
        <dbReference type="EMBL" id="RTH01713.1"/>
    </source>
</evidence>
<dbReference type="SMART" id="SM00534">
    <property type="entry name" value="MUTSac"/>
    <property type="match status" value="1"/>
</dbReference>
<keyword evidence="3" id="KW-0238">DNA-binding</keyword>
<protein>
    <submittedName>
        <fullName evidence="5">DNA mismatch repair protein MutS</fullName>
    </submittedName>
</protein>
<sequence length="540" mass="60620">MESALTARFGLMTPTGFPVGVFAWEGPVERAVERPSLLGPEGPVEEGERGVPAHFQDLHLDELEAALFTPHGGMGLEAIFRRPLQDGKAVVHRQRVAQDLEAEPLAQAFRTFFRGMENMRKGLELAEGARHPWQKRLYFLLAAEAYLEALEGLWKGFLGHPPRSPGLQGYRAYLEAYRGSPDFLKLRADRERTRSALDGLRYVLHVHEGRLALRAYQGEPDYGRQVAETFRPFFGERPPSWQGRDLPPGPWLNHVEEWIVDHLALLFPEAFGRLEAFFQDHQGFADPALLRLEKEARFFLAYLDFIAPLREAGLPFAYPEVAHEPPFLAQEAFDLVLAAKLLFQGSLPVTNGFLFDDARILVVTGPNQGGKTTFARMVGQVYYLFALGLPVPGSRARLLLPDRILTHFEARENPEELRSKLEEDLRRLKTLLDGATDRSLLILNEPFASAALLDARLIGRFVLERIRARGSLGGVVTFLDELARFPGTRSLVAEVDPEDPARRTFRILERPADGKAYALALAEKYGLTYARLKERLGGGP</sequence>
<dbReference type="InterPro" id="IPR000432">
    <property type="entry name" value="DNA_mismatch_repair_MutS_C"/>
</dbReference>
<dbReference type="PANTHER" id="PTHR11361:SF34">
    <property type="entry name" value="DNA MISMATCH REPAIR PROTEIN MSH1, MITOCHONDRIAL"/>
    <property type="match status" value="1"/>
</dbReference>
<evidence type="ECO:0000313" key="6">
    <source>
        <dbReference type="Proteomes" id="UP000286910"/>
    </source>
</evidence>
<dbReference type="Gene3D" id="3.40.50.300">
    <property type="entry name" value="P-loop containing nucleotide triphosphate hydrolases"/>
    <property type="match status" value="1"/>
</dbReference>
<organism evidence="5 6">
    <name type="scientific">Thermus scotoductus</name>
    <dbReference type="NCBI Taxonomy" id="37636"/>
    <lineage>
        <taxon>Bacteria</taxon>
        <taxon>Thermotogati</taxon>
        <taxon>Deinococcota</taxon>
        <taxon>Deinococci</taxon>
        <taxon>Thermales</taxon>
        <taxon>Thermaceae</taxon>
        <taxon>Thermus</taxon>
    </lineage>
</organism>
<keyword evidence="2" id="KW-0067">ATP-binding</keyword>
<dbReference type="EMBL" id="PELR01000343">
    <property type="protein sequence ID" value="RTH01713.1"/>
    <property type="molecule type" value="Genomic_DNA"/>
</dbReference>
<evidence type="ECO:0000256" key="3">
    <source>
        <dbReference type="ARBA" id="ARBA00023125"/>
    </source>
</evidence>
<dbReference type="InterPro" id="IPR027417">
    <property type="entry name" value="P-loop_NTPase"/>
</dbReference>